<evidence type="ECO:0000259" key="1">
    <source>
        <dbReference type="Pfam" id="PF05709"/>
    </source>
</evidence>
<evidence type="ECO:0000313" key="2">
    <source>
        <dbReference type="EMBL" id="KYH14877.1"/>
    </source>
</evidence>
<dbReference type="Proteomes" id="UP000075418">
    <property type="component" value="Unassembled WGS sequence"/>
</dbReference>
<dbReference type="EMBL" id="LUGM01000002">
    <property type="protein sequence ID" value="KYH14877.1"/>
    <property type="molecule type" value="Genomic_DNA"/>
</dbReference>
<dbReference type="InterPro" id="IPR008841">
    <property type="entry name" value="Siphovirus-type_tail_N"/>
</dbReference>
<gene>
    <name evidence="2" type="ORF">A0131_08825</name>
</gene>
<sequence>MVNTVRIFNNDFDIKLTDIPGLKFLDHEEGDVEVQANTLERKGKDGVGIGPSTFGPFKLVLRFFYRGKDLADYNLMKQKLRGLLFRRDPYYVVHSEMPGKKYAVYCESNAIVDIYDRNGTFEVSFVVFKGYSESLKDTLSVDFLNDEWQFGNGLITDNDISYRQNGKRFVIYNGSFDSIDPLNHKLIIRIKADAPNGFTMHNYHTNESFTYYGVLKDYQTLTLNGVHPIIGNNRVGIDTNYDWITLAPGNNNIEIEGNGLSNVYAEFEFNFIYR</sequence>
<organism evidence="2 3">
    <name type="scientific">Staphylococcus kloosii</name>
    <dbReference type="NCBI Taxonomy" id="29384"/>
    <lineage>
        <taxon>Bacteria</taxon>
        <taxon>Bacillati</taxon>
        <taxon>Bacillota</taxon>
        <taxon>Bacilli</taxon>
        <taxon>Bacillales</taxon>
        <taxon>Staphylococcaceae</taxon>
        <taxon>Staphylococcus</taxon>
    </lineage>
</organism>
<protein>
    <submittedName>
        <fullName evidence="2">Phage tail protein</fullName>
    </submittedName>
</protein>
<proteinExistence type="predicted"/>
<evidence type="ECO:0000313" key="3">
    <source>
        <dbReference type="Proteomes" id="UP000075418"/>
    </source>
</evidence>
<accession>A0A151A6B9</accession>
<reference evidence="2 3" key="1">
    <citation type="submission" date="2016-02" db="EMBL/GenBank/DDBJ databases">
        <title>Draft genome sequence of hydrocarbon degrading Staphylococcus saprophyticus Strain CNV2, isolated from crude-oil contaminated soil from Noonmati Oil Refinery, Guwahati, Assam, India.</title>
        <authorList>
            <person name="Mukherjee A."/>
            <person name="Chettri B."/>
            <person name="Langpoklakpam J."/>
            <person name="Singh A.K."/>
            <person name="Chattopadhyay D.J."/>
        </authorList>
    </citation>
    <scope>NUCLEOTIDE SEQUENCE [LARGE SCALE GENOMIC DNA]</scope>
    <source>
        <strain evidence="2 3">CNV2</strain>
    </source>
</reference>
<dbReference type="Gene3D" id="2.40.30.200">
    <property type="match status" value="1"/>
</dbReference>
<comment type="caution">
    <text evidence="2">The sequence shown here is derived from an EMBL/GenBank/DDBJ whole genome shotgun (WGS) entry which is preliminary data.</text>
</comment>
<name>A0A151A6B9_9STAP</name>
<dbReference type="Pfam" id="PF05709">
    <property type="entry name" value="Sipho_tail"/>
    <property type="match status" value="1"/>
</dbReference>
<dbReference type="RefSeq" id="WP_061855033.1">
    <property type="nucleotide sequence ID" value="NZ_LUGM01000002.1"/>
</dbReference>
<feature type="domain" description="Siphovirus-type tail component RIFT-related" evidence="1">
    <location>
        <begin position="31"/>
        <end position="127"/>
    </location>
</feature>
<dbReference type="AlphaFoldDB" id="A0A151A6B9"/>